<dbReference type="SUPFAM" id="SSF57850">
    <property type="entry name" value="RING/U-box"/>
    <property type="match status" value="1"/>
</dbReference>
<dbReference type="GO" id="GO:0016020">
    <property type="term" value="C:membrane"/>
    <property type="evidence" value="ECO:0007669"/>
    <property type="project" value="UniProtKB-SubCell"/>
</dbReference>
<feature type="domain" description="RING-type" evidence="15">
    <location>
        <begin position="101"/>
        <end position="143"/>
    </location>
</feature>
<evidence type="ECO:0000256" key="9">
    <source>
        <dbReference type="ARBA" id="ARBA00022989"/>
    </source>
</evidence>
<dbReference type="InterPro" id="IPR001841">
    <property type="entry name" value="Znf_RING"/>
</dbReference>
<comment type="pathway">
    <text evidence="2">Protein modification; protein ubiquitination.</text>
</comment>
<evidence type="ECO:0000256" key="3">
    <source>
        <dbReference type="ARBA" id="ARBA00022679"/>
    </source>
</evidence>
<feature type="compositionally biased region" description="Pro residues" evidence="13">
    <location>
        <begin position="10"/>
        <end position="21"/>
    </location>
</feature>
<evidence type="ECO:0000256" key="7">
    <source>
        <dbReference type="ARBA" id="ARBA00022786"/>
    </source>
</evidence>
<evidence type="ECO:0000259" key="15">
    <source>
        <dbReference type="PROSITE" id="PS50089"/>
    </source>
</evidence>
<keyword evidence="3" id="KW-0808">Transferase</keyword>
<keyword evidence="5" id="KW-0479">Metal-binding</keyword>
<dbReference type="Pfam" id="PF13639">
    <property type="entry name" value="zf-RING_2"/>
    <property type="match status" value="1"/>
</dbReference>
<comment type="caution">
    <text evidence="16">The sequence shown here is derived from an EMBL/GenBank/DDBJ whole genome shotgun (WGS) entry which is preliminary data.</text>
</comment>
<evidence type="ECO:0000313" key="16">
    <source>
        <dbReference type="EMBL" id="KAK1320271.1"/>
    </source>
</evidence>
<protein>
    <submittedName>
        <fullName evidence="16">RING-H2 finger protein ATL64</fullName>
    </submittedName>
</protein>
<evidence type="ECO:0000256" key="6">
    <source>
        <dbReference type="ARBA" id="ARBA00022771"/>
    </source>
</evidence>
<dbReference type="SMART" id="SM00184">
    <property type="entry name" value="RING"/>
    <property type="match status" value="1"/>
</dbReference>
<sequence>MMSSNRHHPPPPPPPPLPPPPENSKALLAAVISLSAVVAFVVVLHIYARWFLRRRPPPPLTFRGGILGDSGGGLDASAIASLPISVHKSSDSGAGAGGFWCAVCLGELEDGDVGRALPKCGHVFHVGCIDRWLLSRSSCPVCRAAVVAVADDGVVESGRVSSSSSSSSSTTTTIAATAGGVLSRMLSKSSRQENKVFPSEVVQELGV</sequence>
<evidence type="ECO:0000256" key="5">
    <source>
        <dbReference type="ARBA" id="ARBA00022723"/>
    </source>
</evidence>
<comment type="similarity">
    <text evidence="11">Belongs to the RING-type zinc finger family. ATL subfamily.</text>
</comment>
<dbReference type="CDD" id="cd16461">
    <property type="entry name" value="RING-H2_EL5-like"/>
    <property type="match status" value="1"/>
</dbReference>
<evidence type="ECO:0000256" key="1">
    <source>
        <dbReference type="ARBA" id="ARBA00004167"/>
    </source>
</evidence>
<keyword evidence="6 12" id="KW-0863">Zinc-finger</keyword>
<dbReference type="PROSITE" id="PS50089">
    <property type="entry name" value="ZF_RING_2"/>
    <property type="match status" value="1"/>
</dbReference>
<evidence type="ECO:0000313" key="17">
    <source>
        <dbReference type="Proteomes" id="UP001180020"/>
    </source>
</evidence>
<accession>A0AAV9F2P3</accession>
<keyword evidence="8" id="KW-0862">Zinc</keyword>
<name>A0AAV9F2P3_ACOCL</name>
<dbReference type="GO" id="GO:0008270">
    <property type="term" value="F:zinc ion binding"/>
    <property type="evidence" value="ECO:0007669"/>
    <property type="project" value="UniProtKB-KW"/>
</dbReference>
<keyword evidence="9 14" id="KW-1133">Transmembrane helix</keyword>
<dbReference type="PANTHER" id="PTHR45768:SF23">
    <property type="entry name" value="OS02G0790600 PROTEIN"/>
    <property type="match status" value="1"/>
</dbReference>
<evidence type="ECO:0000256" key="14">
    <source>
        <dbReference type="SAM" id="Phobius"/>
    </source>
</evidence>
<gene>
    <name evidence="16" type="primary">ATL64</name>
    <name evidence="16" type="ORF">QJS10_CPA03g01179</name>
</gene>
<comment type="subcellular location">
    <subcellularLocation>
        <location evidence="1">Membrane</location>
        <topology evidence="1">Single-pass membrane protein</topology>
    </subcellularLocation>
</comment>
<dbReference type="EMBL" id="JAUJYO010000003">
    <property type="protein sequence ID" value="KAK1320271.1"/>
    <property type="molecule type" value="Genomic_DNA"/>
</dbReference>
<dbReference type="GO" id="GO:0016740">
    <property type="term" value="F:transferase activity"/>
    <property type="evidence" value="ECO:0007669"/>
    <property type="project" value="UniProtKB-KW"/>
</dbReference>
<evidence type="ECO:0000256" key="11">
    <source>
        <dbReference type="ARBA" id="ARBA00024209"/>
    </source>
</evidence>
<evidence type="ECO:0000256" key="4">
    <source>
        <dbReference type="ARBA" id="ARBA00022692"/>
    </source>
</evidence>
<reference evidence="16" key="2">
    <citation type="submission" date="2023-06" db="EMBL/GenBank/DDBJ databases">
        <authorList>
            <person name="Ma L."/>
            <person name="Liu K.-W."/>
            <person name="Li Z."/>
            <person name="Hsiao Y.-Y."/>
            <person name="Qi Y."/>
            <person name="Fu T."/>
            <person name="Tang G."/>
            <person name="Zhang D."/>
            <person name="Sun W.-H."/>
            <person name="Liu D.-K."/>
            <person name="Li Y."/>
            <person name="Chen G.-Z."/>
            <person name="Liu X.-D."/>
            <person name="Liao X.-Y."/>
            <person name="Jiang Y.-T."/>
            <person name="Yu X."/>
            <person name="Hao Y."/>
            <person name="Huang J."/>
            <person name="Zhao X.-W."/>
            <person name="Ke S."/>
            <person name="Chen Y.-Y."/>
            <person name="Wu W.-L."/>
            <person name="Hsu J.-L."/>
            <person name="Lin Y.-F."/>
            <person name="Huang M.-D."/>
            <person name="Li C.-Y."/>
            <person name="Huang L."/>
            <person name="Wang Z.-W."/>
            <person name="Zhao X."/>
            <person name="Zhong W.-Y."/>
            <person name="Peng D.-H."/>
            <person name="Ahmad S."/>
            <person name="Lan S."/>
            <person name="Zhang J.-S."/>
            <person name="Tsai W.-C."/>
            <person name="Van De Peer Y."/>
            <person name="Liu Z.-J."/>
        </authorList>
    </citation>
    <scope>NUCLEOTIDE SEQUENCE</scope>
    <source>
        <strain evidence="16">CP</strain>
        <tissue evidence="16">Leaves</tissue>
    </source>
</reference>
<feature type="transmembrane region" description="Helical" evidence="14">
    <location>
        <begin position="26"/>
        <end position="48"/>
    </location>
</feature>
<dbReference type="AlphaFoldDB" id="A0AAV9F2P3"/>
<feature type="region of interest" description="Disordered" evidence="13">
    <location>
        <begin position="1"/>
        <end position="21"/>
    </location>
</feature>
<keyword evidence="7" id="KW-0833">Ubl conjugation pathway</keyword>
<keyword evidence="4 14" id="KW-0812">Transmembrane</keyword>
<reference evidence="16" key="1">
    <citation type="journal article" date="2023" name="Nat. Commun.">
        <title>Diploid and tetraploid genomes of Acorus and the evolution of monocots.</title>
        <authorList>
            <person name="Ma L."/>
            <person name="Liu K.W."/>
            <person name="Li Z."/>
            <person name="Hsiao Y.Y."/>
            <person name="Qi Y."/>
            <person name="Fu T."/>
            <person name="Tang G.D."/>
            <person name="Zhang D."/>
            <person name="Sun W.H."/>
            <person name="Liu D.K."/>
            <person name="Li Y."/>
            <person name="Chen G.Z."/>
            <person name="Liu X.D."/>
            <person name="Liao X.Y."/>
            <person name="Jiang Y.T."/>
            <person name="Yu X."/>
            <person name="Hao Y."/>
            <person name="Huang J."/>
            <person name="Zhao X.W."/>
            <person name="Ke S."/>
            <person name="Chen Y.Y."/>
            <person name="Wu W.L."/>
            <person name="Hsu J.L."/>
            <person name="Lin Y.F."/>
            <person name="Huang M.D."/>
            <person name="Li C.Y."/>
            <person name="Huang L."/>
            <person name="Wang Z.W."/>
            <person name="Zhao X."/>
            <person name="Zhong W.Y."/>
            <person name="Peng D.H."/>
            <person name="Ahmad S."/>
            <person name="Lan S."/>
            <person name="Zhang J.S."/>
            <person name="Tsai W.C."/>
            <person name="Van de Peer Y."/>
            <person name="Liu Z.J."/>
        </authorList>
    </citation>
    <scope>NUCLEOTIDE SEQUENCE</scope>
    <source>
        <strain evidence="16">CP</strain>
    </source>
</reference>
<evidence type="ECO:0000256" key="12">
    <source>
        <dbReference type="PROSITE-ProRule" id="PRU00175"/>
    </source>
</evidence>
<dbReference type="Gene3D" id="3.30.40.10">
    <property type="entry name" value="Zinc/RING finger domain, C3HC4 (zinc finger)"/>
    <property type="match status" value="1"/>
</dbReference>
<dbReference type="InterPro" id="IPR013083">
    <property type="entry name" value="Znf_RING/FYVE/PHD"/>
</dbReference>
<evidence type="ECO:0000256" key="8">
    <source>
        <dbReference type="ARBA" id="ARBA00022833"/>
    </source>
</evidence>
<dbReference type="PANTHER" id="PTHR45768">
    <property type="entry name" value="E3 UBIQUITIN-PROTEIN LIGASE RNF13-LIKE"/>
    <property type="match status" value="1"/>
</dbReference>
<evidence type="ECO:0000256" key="2">
    <source>
        <dbReference type="ARBA" id="ARBA00004906"/>
    </source>
</evidence>
<evidence type="ECO:0000256" key="10">
    <source>
        <dbReference type="ARBA" id="ARBA00023136"/>
    </source>
</evidence>
<evidence type="ECO:0000256" key="13">
    <source>
        <dbReference type="SAM" id="MobiDB-lite"/>
    </source>
</evidence>
<dbReference type="Proteomes" id="UP001180020">
    <property type="component" value="Unassembled WGS sequence"/>
</dbReference>
<proteinExistence type="inferred from homology"/>
<keyword evidence="17" id="KW-1185">Reference proteome</keyword>
<keyword evidence="10 14" id="KW-0472">Membrane</keyword>
<organism evidence="16 17">
    <name type="scientific">Acorus calamus</name>
    <name type="common">Sweet flag</name>
    <dbReference type="NCBI Taxonomy" id="4465"/>
    <lineage>
        <taxon>Eukaryota</taxon>
        <taxon>Viridiplantae</taxon>
        <taxon>Streptophyta</taxon>
        <taxon>Embryophyta</taxon>
        <taxon>Tracheophyta</taxon>
        <taxon>Spermatophyta</taxon>
        <taxon>Magnoliopsida</taxon>
        <taxon>Liliopsida</taxon>
        <taxon>Acoraceae</taxon>
        <taxon>Acorus</taxon>
    </lineage>
</organism>